<dbReference type="STRING" id="93625.A0A409XG88"/>
<comment type="similarity">
    <text evidence="2">Belongs to the SKN1/KRE6 family.</text>
</comment>
<reference evidence="12 13" key="1">
    <citation type="journal article" date="2018" name="Evol. Lett.">
        <title>Horizontal gene cluster transfer increased hallucinogenic mushroom diversity.</title>
        <authorList>
            <person name="Reynolds H.T."/>
            <person name="Vijayakumar V."/>
            <person name="Gluck-Thaler E."/>
            <person name="Korotkin H.B."/>
            <person name="Matheny P.B."/>
            <person name="Slot J.C."/>
        </authorList>
    </citation>
    <scope>NUCLEOTIDE SEQUENCE [LARGE SCALE GENOMIC DNA]</scope>
    <source>
        <strain evidence="12 13">2631</strain>
    </source>
</reference>
<evidence type="ECO:0000256" key="3">
    <source>
        <dbReference type="ARBA" id="ARBA00022692"/>
    </source>
</evidence>
<keyword evidence="8" id="KW-0961">Cell wall biogenesis/degradation</keyword>
<keyword evidence="3 10" id="KW-0812">Transmembrane</keyword>
<evidence type="ECO:0000256" key="5">
    <source>
        <dbReference type="ARBA" id="ARBA00022989"/>
    </source>
</evidence>
<dbReference type="FunCoup" id="A0A409XG88">
    <property type="interactions" value="62"/>
</dbReference>
<evidence type="ECO:0000259" key="11">
    <source>
        <dbReference type="PROSITE" id="PS51762"/>
    </source>
</evidence>
<dbReference type="InParanoid" id="A0A409XG88"/>
<gene>
    <name evidence="12" type="ORF">CVT25_008067</name>
</gene>
<evidence type="ECO:0000256" key="7">
    <source>
        <dbReference type="ARBA" id="ARBA00023180"/>
    </source>
</evidence>
<evidence type="ECO:0000256" key="6">
    <source>
        <dbReference type="ARBA" id="ARBA00023136"/>
    </source>
</evidence>
<comment type="subcellular location">
    <subcellularLocation>
        <location evidence="1">Membrane</location>
        <topology evidence="1">Single-pass type II membrane protein</topology>
    </subcellularLocation>
</comment>
<keyword evidence="13" id="KW-1185">Reference proteome</keyword>
<dbReference type="InterPro" id="IPR013320">
    <property type="entry name" value="ConA-like_dom_sf"/>
</dbReference>
<dbReference type="PANTHER" id="PTHR31361:SF15">
    <property type="entry name" value="GH16 DOMAIN-CONTAINING PROTEIN"/>
    <property type="match status" value="1"/>
</dbReference>
<dbReference type="PROSITE" id="PS51762">
    <property type="entry name" value="GH16_2"/>
    <property type="match status" value="1"/>
</dbReference>
<dbReference type="InterPro" id="IPR005629">
    <property type="entry name" value="Skn1/Kre6/Sbg1"/>
</dbReference>
<evidence type="ECO:0000313" key="12">
    <source>
        <dbReference type="EMBL" id="PPQ89774.1"/>
    </source>
</evidence>
<feature type="compositionally biased region" description="Polar residues" evidence="9">
    <location>
        <begin position="47"/>
        <end position="58"/>
    </location>
</feature>
<keyword evidence="6 10" id="KW-0472">Membrane</keyword>
<evidence type="ECO:0000313" key="13">
    <source>
        <dbReference type="Proteomes" id="UP000283269"/>
    </source>
</evidence>
<dbReference type="Pfam" id="PF03935">
    <property type="entry name" value="SKN1_KRE6_Sbg1"/>
    <property type="match status" value="1"/>
</dbReference>
<organism evidence="12 13">
    <name type="scientific">Psilocybe cyanescens</name>
    <dbReference type="NCBI Taxonomy" id="93625"/>
    <lineage>
        <taxon>Eukaryota</taxon>
        <taxon>Fungi</taxon>
        <taxon>Dikarya</taxon>
        <taxon>Basidiomycota</taxon>
        <taxon>Agaricomycotina</taxon>
        <taxon>Agaricomycetes</taxon>
        <taxon>Agaricomycetidae</taxon>
        <taxon>Agaricales</taxon>
        <taxon>Agaricineae</taxon>
        <taxon>Strophariaceae</taxon>
        <taxon>Psilocybe</taxon>
    </lineage>
</organism>
<evidence type="ECO:0000256" key="4">
    <source>
        <dbReference type="ARBA" id="ARBA00022968"/>
    </source>
</evidence>
<feature type="compositionally biased region" description="Gly residues" evidence="9">
    <location>
        <begin position="325"/>
        <end position="334"/>
    </location>
</feature>
<feature type="region of interest" description="Disordered" evidence="9">
    <location>
        <begin position="1"/>
        <end position="160"/>
    </location>
</feature>
<dbReference type="GO" id="GO:0005886">
    <property type="term" value="C:plasma membrane"/>
    <property type="evidence" value="ECO:0007669"/>
    <property type="project" value="TreeGrafter"/>
</dbReference>
<dbReference type="InterPro" id="IPR000757">
    <property type="entry name" value="Beta-glucanase-like"/>
</dbReference>
<feature type="domain" description="GH16" evidence="11">
    <location>
        <begin position="434"/>
        <end position="828"/>
    </location>
</feature>
<feature type="compositionally biased region" description="Low complexity" evidence="9">
    <location>
        <begin position="16"/>
        <end position="34"/>
    </location>
</feature>
<evidence type="ECO:0000256" key="1">
    <source>
        <dbReference type="ARBA" id="ARBA00004606"/>
    </source>
</evidence>
<dbReference type="GO" id="GO:0006078">
    <property type="term" value="P:(1-&gt;6)-beta-D-glucan biosynthetic process"/>
    <property type="evidence" value="ECO:0007669"/>
    <property type="project" value="TreeGrafter"/>
</dbReference>
<evidence type="ECO:0000256" key="10">
    <source>
        <dbReference type="SAM" id="Phobius"/>
    </source>
</evidence>
<dbReference type="OrthoDB" id="412647at2759"/>
<dbReference type="PANTHER" id="PTHR31361">
    <property type="entry name" value="BETA-GLUCAN SYNTHESIS-ASSOCIATED PROTEIN KRE6-RELATED"/>
    <property type="match status" value="1"/>
</dbReference>
<proteinExistence type="inferred from homology"/>
<feature type="compositionally biased region" description="Polar residues" evidence="9">
    <location>
        <begin position="108"/>
        <end position="117"/>
    </location>
</feature>
<comment type="caution">
    <text evidence="12">The sequence shown here is derived from an EMBL/GenBank/DDBJ whole genome shotgun (WGS) entry which is preliminary data.</text>
</comment>
<dbReference type="GO" id="GO:0031505">
    <property type="term" value="P:fungal-type cell wall organization"/>
    <property type="evidence" value="ECO:0007669"/>
    <property type="project" value="TreeGrafter"/>
</dbReference>
<dbReference type="EMBL" id="NHYD01001828">
    <property type="protein sequence ID" value="PPQ89774.1"/>
    <property type="molecule type" value="Genomic_DNA"/>
</dbReference>
<accession>A0A409XG88</accession>
<dbReference type="Proteomes" id="UP000283269">
    <property type="component" value="Unassembled WGS sequence"/>
</dbReference>
<evidence type="ECO:0000256" key="8">
    <source>
        <dbReference type="ARBA" id="ARBA00023316"/>
    </source>
</evidence>
<dbReference type="GO" id="GO:0015926">
    <property type="term" value="F:glucosidase activity"/>
    <property type="evidence" value="ECO:0007669"/>
    <property type="project" value="TreeGrafter"/>
</dbReference>
<sequence length="872" mass="93767">MSQQQRRHSPPSPLVGAPASQSGSSSGSHSSHQPQAPPQPQYADYTPNLQQQQAQLRSPGTPMHREDSRLLAGFASSPSSPLPVSPVQGQLVAPHAQGHNPFAASRAGTVTPNTPSRPVSRGSINPFPAYNINNPASSSSPPYAAPGGSPMRFSPAGSPAATDEGVFATLGLGPNSSGFPSAMGAKGAGSMVLYRLADDPRASASSSPNSNTKDPLLFPPRFPSSLTSSPSPSLNNPNRLSYTSTGGDADSILSFAESKYPLTGPGAGSGSSSVRGLIPYVYDPMIDENEPLDEEDLLHDPNPKAYLNSKYQGVIKGAGKGYPVSKGGGSGGSGRGKEARGMGGSHIGHGGRTIWEKKHFPWRGVLNIGVLVLLVLGMLCLFAFYPILTFYRDAAKNNAIEGNIRINGTGQASVLFQMPDPIDADTPQSARSRTGFDGQEYELVFSDEFEKAGRTFYAGDDPFWEAVDLWYGATQDQEWYDPQQVTTRDGALVITIDSVTTTQAGTTPGSTAPFTVDDNHELTYRSGMLQTWNKFCFTTGYIEVSATFPGPDQQTQGYWPGAWTMGNLARPGYPATTDGLWPYTYDSCDVGTFPNQTNKDGSGPAAAIRSDASRPNYNYALSWLPGQRLSACSCPGSDHPGPDVTRGRGSPEIDIFEAERDKNFDVGHVVSQSAQFAPFSHDYLYSNDSGGWTNFDTTRTRANTYRGSAIQQSVSGLTRTPADMFQGSGANYKTFGFEYWSDPNDRNGGSITWQVDGQRTHRVIASAVGPDLGDEGSGVGQRIIPEEPMSIVLNLGISSNWQKIDLSSMLFPGEMKIDYVRVYQRKGQTNTGCDPKNYPTAKYINDHLEAYTDVNMTSWKWDKPKNSMYDGC</sequence>
<dbReference type="Gene3D" id="2.60.120.200">
    <property type="match status" value="1"/>
</dbReference>
<dbReference type="SUPFAM" id="SSF49899">
    <property type="entry name" value="Concanavalin A-like lectins/glucanases"/>
    <property type="match status" value="1"/>
</dbReference>
<keyword evidence="4" id="KW-0735">Signal-anchor</keyword>
<feature type="compositionally biased region" description="Low complexity" evidence="9">
    <location>
        <begin position="223"/>
        <end position="241"/>
    </location>
</feature>
<evidence type="ECO:0000256" key="9">
    <source>
        <dbReference type="SAM" id="MobiDB-lite"/>
    </source>
</evidence>
<feature type="compositionally biased region" description="Low complexity" evidence="9">
    <location>
        <begin position="128"/>
        <end position="150"/>
    </location>
</feature>
<feature type="compositionally biased region" description="Low complexity" evidence="9">
    <location>
        <begin position="202"/>
        <end position="211"/>
    </location>
</feature>
<evidence type="ECO:0000256" key="2">
    <source>
        <dbReference type="ARBA" id="ARBA00010962"/>
    </source>
</evidence>
<dbReference type="GO" id="GO:0005789">
    <property type="term" value="C:endoplasmic reticulum membrane"/>
    <property type="evidence" value="ECO:0007669"/>
    <property type="project" value="TreeGrafter"/>
</dbReference>
<protein>
    <recommendedName>
        <fullName evidence="11">GH16 domain-containing protein</fullName>
    </recommendedName>
</protein>
<feature type="region of interest" description="Disordered" evidence="9">
    <location>
        <begin position="325"/>
        <end position="345"/>
    </location>
</feature>
<keyword evidence="5 10" id="KW-1133">Transmembrane helix</keyword>
<dbReference type="AlphaFoldDB" id="A0A409XG88"/>
<feature type="region of interest" description="Disordered" evidence="9">
    <location>
        <begin position="200"/>
        <end position="245"/>
    </location>
</feature>
<keyword evidence="7" id="KW-0325">Glycoprotein</keyword>
<name>A0A409XG88_PSICY</name>
<feature type="transmembrane region" description="Helical" evidence="10">
    <location>
        <begin position="365"/>
        <end position="388"/>
    </location>
</feature>